<evidence type="ECO:0000256" key="4">
    <source>
        <dbReference type="ARBA" id="ARBA00022519"/>
    </source>
</evidence>
<keyword evidence="5 9" id="KW-0812">Transmembrane</keyword>
<feature type="transmembrane region" description="Helical" evidence="9">
    <location>
        <begin position="67"/>
        <end position="87"/>
    </location>
</feature>
<keyword evidence="4" id="KW-0997">Cell inner membrane</keyword>
<evidence type="ECO:0000256" key="8">
    <source>
        <dbReference type="ARBA" id="ARBA00038436"/>
    </source>
</evidence>
<dbReference type="Pfam" id="PF04290">
    <property type="entry name" value="DctQ"/>
    <property type="match status" value="1"/>
</dbReference>
<feature type="domain" description="Tripartite ATP-independent periplasmic transporters DctQ component" evidence="10">
    <location>
        <begin position="47"/>
        <end position="175"/>
    </location>
</feature>
<evidence type="ECO:0000256" key="9">
    <source>
        <dbReference type="SAM" id="Phobius"/>
    </source>
</evidence>
<dbReference type="PANTHER" id="PTHR35011">
    <property type="entry name" value="2,3-DIKETO-L-GULONATE TRAP TRANSPORTER SMALL PERMEASE PROTEIN YIAM"/>
    <property type="match status" value="1"/>
</dbReference>
<feature type="transmembrane region" description="Helical" evidence="9">
    <location>
        <begin position="32"/>
        <end position="55"/>
    </location>
</feature>
<protein>
    <submittedName>
        <fullName evidence="11">TRAP transporter small permease subunit</fullName>
    </submittedName>
</protein>
<feature type="transmembrane region" description="Helical" evidence="9">
    <location>
        <begin position="151"/>
        <end position="172"/>
    </location>
</feature>
<gene>
    <name evidence="11" type="ORF">GM661_03970</name>
</gene>
<proteinExistence type="inferred from homology"/>
<reference evidence="11" key="1">
    <citation type="submission" date="2019-12" db="EMBL/GenBank/DDBJ databases">
        <authorList>
            <person name="zhang j."/>
            <person name="sun C.M."/>
        </authorList>
    </citation>
    <scope>NUCLEOTIDE SEQUENCE</scope>
    <source>
        <strain evidence="11">NS-1</strain>
    </source>
</reference>
<evidence type="ECO:0000256" key="2">
    <source>
        <dbReference type="ARBA" id="ARBA00022448"/>
    </source>
</evidence>
<evidence type="ECO:0000313" key="12">
    <source>
        <dbReference type="Proteomes" id="UP000665020"/>
    </source>
</evidence>
<keyword evidence="2" id="KW-0813">Transport</keyword>
<evidence type="ECO:0000259" key="10">
    <source>
        <dbReference type="Pfam" id="PF04290"/>
    </source>
</evidence>
<accession>A0A8A7K5Z3</accession>
<evidence type="ECO:0000256" key="6">
    <source>
        <dbReference type="ARBA" id="ARBA00022989"/>
    </source>
</evidence>
<dbReference type="KEGG" id="ifn:GM661_03970"/>
<dbReference type="AlphaFoldDB" id="A0A8A7K5Z3"/>
<evidence type="ECO:0000256" key="7">
    <source>
        <dbReference type="ARBA" id="ARBA00023136"/>
    </source>
</evidence>
<feature type="transmembrane region" description="Helical" evidence="9">
    <location>
        <begin position="107"/>
        <end position="131"/>
    </location>
</feature>
<evidence type="ECO:0000256" key="3">
    <source>
        <dbReference type="ARBA" id="ARBA00022475"/>
    </source>
</evidence>
<evidence type="ECO:0000256" key="1">
    <source>
        <dbReference type="ARBA" id="ARBA00004429"/>
    </source>
</evidence>
<organism evidence="11 12">
    <name type="scientific">Iocasia fonsfrigidae</name>
    <dbReference type="NCBI Taxonomy" id="2682810"/>
    <lineage>
        <taxon>Bacteria</taxon>
        <taxon>Bacillati</taxon>
        <taxon>Bacillota</taxon>
        <taxon>Clostridia</taxon>
        <taxon>Halanaerobiales</taxon>
        <taxon>Halanaerobiaceae</taxon>
        <taxon>Iocasia</taxon>
    </lineage>
</organism>
<dbReference type="GO" id="GO:0005886">
    <property type="term" value="C:plasma membrane"/>
    <property type="evidence" value="ECO:0007669"/>
    <property type="project" value="UniProtKB-SubCell"/>
</dbReference>
<dbReference type="InterPro" id="IPR055348">
    <property type="entry name" value="DctQ"/>
</dbReference>
<name>A0A8A7K5Z3_9FIRM</name>
<dbReference type="EMBL" id="CP046640">
    <property type="protein sequence ID" value="QTL97193.1"/>
    <property type="molecule type" value="Genomic_DNA"/>
</dbReference>
<evidence type="ECO:0000313" key="11">
    <source>
        <dbReference type="EMBL" id="QTL97193.1"/>
    </source>
</evidence>
<comment type="subcellular location">
    <subcellularLocation>
        <location evidence="1">Cell inner membrane</location>
        <topology evidence="1">Multi-pass membrane protein</topology>
    </subcellularLocation>
</comment>
<keyword evidence="7 9" id="KW-0472">Membrane</keyword>
<keyword evidence="12" id="KW-1185">Reference proteome</keyword>
<dbReference type="PANTHER" id="PTHR35011:SF11">
    <property type="entry name" value="TRAP TRANSPORTER SMALL PERMEASE PROTEIN"/>
    <property type="match status" value="1"/>
</dbReference>
<dbReference type="GO" id="GO:0015740">
    <property type="term" value="P:C4-dicarboxylate transport"/>
    <property type="evidence" value="ECO:0007669"/>
    <property type="project" value="TreeGrafter"/>
</dbReference>
<dbReference type="InterPro" id="IPR007387">
    <property type="entry name" value="TRAP_DctQ"/>
</dbReference>
<sequence>MGTATAGFPFLYLDQKYWRYIMKWVNKFFDGVYCFFMTSCKLSFIAMVIITAYVVFNRFVIKNSLVWGEPIVLMCMVYMSLVSAALAIRSDTHIRMSMLDFIASEKFVSVVSAMAQVFIFAFGLFMIVYGWQFSLLAGRNVITGVGIKSMWLYLTCPFAGVAICLMEIERFINFFDRRRRGVTLHSITVADEAEMLVEDAAEQIRGMEED</sequence>
<evidence type="ECO:0000256" key="5">
    <source>
        <dbReference type="ARBA" id="ARBA00022692"/>
    </source>
</evidence>
<dbReference type="Proteomes" id="UP000665020">
    <property type="component" value="Chromosome"/>
</dbReference>
<comment type="similarity">
    <text evidence="8">Belongs to the TRAP transporter small permease family.</text>
</comment>
<keyword evidence="3" id="KW-1003">Cell membrane</keyword>
<dbReference type="GO" id="GO:0022857">
    <property type="term" value="F:transmembrane transporter activity"/>
    <property type="evidence" value="ECO:0007669"/>
    <property type="project" value="TreeGrafter"/>
</dbReference>
<keyword evidence="6 9" id="KW-1133">Transmembrane helix</keyword>